<evidence type="ECO:0000313" key="4">
    <source>
        <dbReference type="Proteomes" id="UP001197114"/>
    </source>
</evidence>
<proteinExistence type="predicted"/>
<evidence type="ECO:0000313" key="3">
    <source>
        <dbReference type="EMBL" id="MBW5424671.1"/>
    </source>
</evidence>
<organism evidence="3 4">
    <name type="scientific">Streptomyces anatolicus</name>
    <dbReference type="NCBI Taxonomy" id="2675858"/>
    <lineage>
        <taxon>Bacteria</taxon>
        <taxon>Bacillati</taxon>
        <taxon>Actinomycetota</taxon>
        <taxon>Actinomycetes</taxon>
        <taxon>Kitasatosporales</taxon>
        <taxon>Streptomycetaceae</taxon>
        <taxon>Streptomyces</taxon>
    </lineage>
</organism>
<feature type="non-terminal residue" evidence="3">
    <location>
        <position position="96"/>
    </location>
</feature>
<feature type="domain" description="Putative zinc-ribbon" evidence="2">
    <location>
        <begin position="9"/>
        <end position="31"/>
    </location>
</feature>
<dbReference type="InterPro" id="IPR059113">
    <property type="entry name" value="Znf_ribbon"/>
</dbReference>
<accession>A0ABS6YTB8</accession>
<keyword evidence="4" id="KW-1185">Reference proteome</keyword>
<gene>
    <name evidence="3" type="ORF">GKQ77_24415</name>
</gene>
<protein>
    <submittedName>
        <fullName evidence="3">Serine/threonine-protein phosphatase</fullName>
    </submittedName>
</protein>
<reference evidence="3 4" key="1">
    <citation type="submission" date="2019-11" db="EMBL/GenBank/DDBJ databases">
        <authorList>
            <person name="Ay H."/>
        </authorList>
    </citation>
    <scope>NUCLEOTIDE SEQUENCE [LARGE SCALE GENOMIC DNA]</scope>
    <source>
        <strain evidence="3 4">BG9H</strain>
    </source>
</reference>
<sequence length="96" mass="9506">MSQMPQLSACPSCEEPLESGDLFCGACGYDLSAVPARPATSPNGSAAPAPNGSAAAAGRPAEWPVAPEVDSSDTPAPTHLPTDLPGTDSRGTELGA</sequence>
<dbReference type="Pfam" id="PF13248">
    <property type="entry name" value="Zn_ribbon_3"/>
    <property type="match status" value="1"/>
</dbReference>
<feature type="compositionally biased region" description="Low complexity" evidence="1">
    <location>
        <begin position="38"/>
        <end position="61"/>
    </location>
</feature>
<dbReference type="Proteomes" id="UP001197114">
    <property type="component" value="Unassembled WGS sequence"/>
</dbReference>
<evidence type="ECO:0000256" key="1">
    <source>
        <dbReference type="SAM" id="MobiDB-lite"/>
    </source>
</evidence>
<evidence type="ECO:0000259" key="2">
    <source>
        <dbReference type="Pfam" id="PF13248"/>
    </source>
</evidence>
<feature type="region of interest" description="Disordered" evidence="1">
    <location>
        <begin position="35"/>
        <end position="96"/>
    </location>
</feature>
<dbReference type="EMBL" id="WMBF01000352">
    <property type="protein sequence ID" value="MBW5424671.1"/>
    <property type="molecule type" value="Genomic_DNA"/>
</dbReference>
<name>A0ABS6YTB8_9ACTN</name>
<comment type="caution">
    <text evidence="3">The sequence shown here is derived from an EMBL/GenBank/DDBJ whole genome shotgun (WGS) entry which is preliminary data.</text>
</comment>
<dbReference type="RefSeq" id="WP_219691097.1">
    <property type="nucleotide sequence ID" value="NZ_WMBF01000352.1"/>
</dbReference>